<protein>
    <submittedName>
        <fullName evidence="7">Chemoreceptor McpA</fullName>
    </submittedName>
</protein>
<sequence length="707" mass="73995">MLDFINARLSLGARLGLLSALFLAPTILLGTLFVQTTSDQIAFAEREVEGAGYIAGVWPAVSGDGAVAAHPDLDTKYATGQAFAAISSASGLDRVKAATSLMSDVADASNLTLDTELDSFYVMDAVTMRLPALMSAVREAGVAAKAVQPASIDASGVSAGPDASALKLTALIERIEEASRVAVEALDGSMKSNAAGETRAALEEHVNKLKSATDALVALGRVQDRDAKAIGEGVAATVKAIDTVWAAGESEMVRLIQGRIDELRMEQFFNLGMSAAALLLAAVLAFVIVTGLSGRFRKLLTSMDGLTANKLDTEIPCREDTNETGRIAAALEVFKKGLQERARLEQKTKAAADELAMVVSMLGERLSALSRGKLTCQIEQTFPSEYETLRKDFNAAVTQLQDAMKVIIANVQGMRSGADEISHAADDLSRRTEQQAASLEETAAALDEITATVKKTADGARQANTVMAEAKGEAETSGEVVRKAVAAMGEIEQSSRQIAQIIGVIDEIAFQTNLLALNAGVEAARAGEAGRGFAVVASEVRALAQRSSEAAKEIKTLINASTQQVESGVDLVNRTGEALQQIVSKVGQITGLVSEISASTQEQSSGLAQVNTAVNQMDQVTQQNAAMVEESTAASHSLAKEAGELSELASKFDIGETASAGRAVTKAAPKRAPAVKHKPAAARALPTHGNAALKPVAEGDDDTWEDF</sequence>
<feature type="transmembrane region" description="Helical" evidence="4">
    <location>
        <begin position="268"/>
        <end position="292"/>
    </location>
</feature>
<dbReference type="PROSITE" id="PS50111">
    <property type="entry name" value="CHEMOTAXIS_TRANSDUC_2"/>
    <property type="match status" value="1"/>
</dbReference>
<dbReference type="Pfam" id="PF00015">
    <property type="entry name" value="MCPsignal"/>
    <property type="match status" value="1"/>
</dbReference>
<dbReference type="PANTHER" id="PTHR43531:SF11">
    <property type="entry name" value="METHYL-ACCEPTING CHEMOTAXIS PROTEIN 3"/>
    <property type="match status" value="1"/>
</dbReference>
<feature type="compositionally biased region" description="Acidic residues" evidence="3">
    <location>
        <begin position="698"/>
        <end position="707"/>
    </location>
</feature>
<dbReference type="GO" id="GO:0004888">
    <property type="term" value="F:transmembrane signaling receptor activity"/>
    <property type="evidence" value="ECO:0007669"/>
    <property type="project" value="InterPro"/>
</dbReference>
<dbReference type="SUPFAM" id="SSF58104">
    <property type="entry name" value="Methyl-accepting chemotaxis protein (MCP) signaling domain"/>
    <property type="match status" value="1"/>
</dbReference>
<feature type="domain" description="HAMP" evidence="6">
    <location>
        <begin position="353"/>
        <end position="405"/>
    </location>
</feature>
<accession>A0A380T788</accession>
<feature type="domain" description="Methyl-accepting transducer" evidence="5">
    <location>
        <begin position="410"/>
        <end position="639"/>
    </location>
</feature>
<organism evidence="7">
    <name type="scientific">metagenome</name>
    <dbReference type="NCBI Taxonomy" id="256318"/>
    <lineage>
        <taxon>unclassified sequences</taxon>
        <taxon>metagenomes</taxon>
    </lineage>
</organism>
<feature type="transmembrane region" description="Helical" evidence="4">
    <location>
        <begin position="12"/>
        <end position="34"/>
    </location>
</feature>
<dbReference type="GO" id="GO:0016020">
    <property type="term" value="C:membrane"/>
    <property type="evidence" value="ECO:0007669"/>
    <property type="project" value="InterPro"/>
</dbReference>
<reference evidence="7" key="1">
    <citation type="submission" date="2018-07" db="EMBL/GenBank/DDBJ databases">
        <authorList>
            <person name="Quirk P.G."/>
            <person name="Krulwich T.A."/>
        </authorList>
    </citation>
    <scope>NUCLEOTIDE SEQUENCE</scope>
</reference>
<dbReference type="SMART" id="SM00304">
    <property type="entry name" value="HAMP"/>
    <property type="match status" value="2"/>
</dbReference>
<dbReference type="Gene3D" id="1.10.287.950">
    <property type="entry name" value="Methyl-accepting chemotaxis protein"/>
    <property type="match status" value="1"/>
</dbReference>
<dbReference type="CDD" id="cd11386">
    <property type="entry name" value="MCP_signal"/>
    <property type="match status" value="1"/>
</dbReference>
<dbReference type="InterPro" id="IPR004090">
    <property type="entry name" value="Chemotax_Me-accpt_rcpt"/>
</dbReference>
<evidence type="ECO:0000256" key="2">
    <source>
        <dbReference type="ARBA" id="ARBA00029447"/>
    </source>
</evidence>
<dbReference type="PROSITE" id="PS50885">
    <property type="entry name" value="HAMP"/>
    <property type="match status" value="1"/>
</dbReference>
<evidence type="ECO:0000256" key="1">
    <source>
        <dbReference type="ARBA" id="ARBA00022500"/>
    </source>
</evidence>
<evidence type="ECO:0000256" key="3">
    <source>
        <dbReference type="SAM" id="MobiDB-lite"/>
    </source>
</evidence>
<comment type="similarity">
    <text evidence="2">Belongs to the methyl-accepting chemotaxis (MCP) protein family.</text>
</comment>
<keyword evidence="4" id="KW-1133">Transmembrane helix</keyword>
<keyword evidence="4" id="KW-0472">Membrane</keyword>
<dbReference type="PRINTS" id="PR00260">
    <property type="entry name" value="CHEMTRNSDUCR"/>
</dbReference>
<dbReference type="Gene3D" id="6.10.340.10">
    <property type="match status" value="1"/>
</dbReference>
<dbReference type="EMBL" id="UIDG01000001">
    <property type="protein sequence ID" value="SUS03253.1"/>
    <property type="molecule type" value="Genomic_DNA"/>
</dbReference>
<evidence type="ECO:0000259" key="6">
    <source>
        <dbReference type="PROSITE" id="PS50885"/>
    </source>
</evidence>
<dbReference type="PANTHER" id="PTHR43531">
    <property type="entry name" value="PROTEIN ICFG"/>
    <property type="match status" value="1"/>
</dbReference>
<keyword evidence="7" id="KW-0675">Receptor</keyword>
<name>A0A380T788_9ZZZZ</name>
<dbReference type="GO" id="GO:0006935">
    <property type="term" value="P:chemotaxis"/>
    <property type="evidence" value="ECO:0007669"/>
    <property type="project" value="UniProtKB-KW"/>
</dbReference>
<keyword evidence="1" id="KW-0145">Chemotaxis</keyword>
<dbReference type="InterPro" id="IPR003660">
    <property type="entry name" value="HAMP_dom"/>
</dbReference>
<dbReference type="AlphaFoldDB" id="A0A380T788"/>
<dbReference type="InterPro" id="IPR004089">
    <property type="entry name" value="MCPsignal_dom"/>
</dbReference>
<evidence type="ECO:0000256" key="4">
    <source>
        <dbReference type="SAM" id="Phobius"/>
    </source>
</evidence>
<gene>
    <name evidence="7" type="primary">mcpA</name>
    <name evidence="7" type="ORF">DF3PB_10006</name>
</gene>
<keyword evidence="4" id="KW-0812">Transmembrane</keyword>
<dbReference type="FunFam" id="1.10.287.950:FF:000001">
    <property type="entry name" value="Methyl-accepting chemotaxis sensory transducer"/>
    <property type="match status" value="1"/>
</dbReference>
<proteinExistence type="inferred from homology"/>
<dbReference type="InterPro" id="IPR051310">
    <property type="entry name" value="MCP_chemotaxis"/>
</dbReference>
<feature type="region of interest" description="Disordered" evidence="3">
    <location>
        <begin position="663"/>
        <end position="707"/>
    </location>
</feature>
<evidence type="ECO:0000313" key="7">
    <source>
        <dbReference type="EMBL" id="SUS03253.1"/>
    </source>
</evidence>
<dbReference type="GO" id="GO:0007165">
    <property type="term" value="P:signal transduction"/>
    <property type="evidence" value="ECO:0007669"/>
    <property type="project" value="InterPro"/>
</dbReference>
<evidence type="ECO:0000259" key="5">
    <source>
        <dbReference type="PROSITE" id="PS50111"/>
    </source>
</evidence>
<dbReference type="SMART" id="SM00283">
    <property type="entry name" value="MA"/>
    <property type="match status" value="1"/>
</dbReference>